<evidence type="ECO:0000313" key="1">
    <source>
        <dbReference type="EMBL" id="KAF2437254.1"/>
    </source>
</evidence>
<dbReference type="EMBL" id="MU001517">
    <property type="protein sequence ID" value="KAF2437254.1"/>
    <property type="molecule type" value="Genomic_DNA"/>
</dbReference>
<dbReference type="Proteomes" id="UP000799764">
    <property type="component" value="Unassembled WGS sequence"/>
</dbReference>
<dbReference type="AlphaFoldDB" id="A0A9P4U3U8"/>
<name>A0A9P4U3U8_9PLEO</name>
<keyword evidence="2" id="KW-1185">Reference proteome</keyword>
<protein>
    <submittedName>
        <fullName evidence="1">Uncharacterized protein</fullName>
    </submittedName>
</protein>
<dbReference type="OrthoDB" id="3737134at2759"/>
<evidence type="ECO:0000313" key="2">
    <source>
        <dbReference type="Proteomes" id="UP000799764"/>
    </source>
</evidence>
<comment type="caution">
    <text evidence="1">The sequence shown here is derived from an EMBL/GenBank/DDBJ whole genome shotgun (WGS) entry which is preliminary data.</text>
</comment>
<sequence length="297" mass="32388">MVYHSPLQDVPALAFSSDSATPSPCRLSIKFSKAHNQASILLSFCAHVHDFADEQQVVLIYDADQLVPGTSFLRPTTEDLSQAQQSRLARSGSPAFKTLQLTLRQPCPVRCLPSTGCIAPKTGHETQLHQLRDLARALDICLVFDHVHLHVNQYAAFHHLVNRPESLVGVPYRGALTRETDWTVFVPLEDVVADSLPPYSEVSAKRYREAGGSSSPELLPLKRKRAVPAVPTRINTAIPAAFDLLLGSPTEKATTTALPSPLRSSSPYKPAHVHDVIENALNTMVPLAVEKVSAGRS</sequence>
<organism evidence="1 2">
    <name type="scientific">Karstenula rhodostoma CBS 690.94</name>
    <dbReference type="NCBI Taxonomy" id="1392251"/>
    <lineage>
        <taxon>Eukaryota</taxon>
        <taxon>Fungi</taxon>
        <taxon>Dikarya</taxon>
        <taxon>Ascomycota</taxon>
        <taxon>Pezizomycotina</taxon>
        <taxon>Dothideomycetes</taxon>
        <taxon>Pleosporomycetidae</taxon>
        <taxon>Pleosporales</taxon>
        <taxon>Massarineae</taxon>
        <taxon>Didymosphaeriaceae</taxon>
        <taxon>Karstenula</taxon>
    </lineage>
</organism>
<gene>
    <name evidence="1" type="ORF">P171DRAFT_183901</name>
</gene>
<reference evidence="1" key="1">
    <citation type="journal article" date="2020" name="Stud. Mycol.">
        <title>101 Dothideomycetes genomes: a test case for predicting lifestyles and emergence of pathogens.</title>
        <authorList>
            <person name="Haridas S."/>
            <person name="Albert R."/>
            <person name="Binder M."/>
            <person name="Bloem J."/>
            <person name="Labutti K."/>
            <person name="Salamov A."/>
            <person name="Andreopoulos B."/>
            <person name="Baker S."/>
            <person name="Barry K."/>
            <person name="Bills G."/>
            <person name="Bluhm B."/>
            <person name="Cannon C."/>
            <person name="Castanera R."/>
            <person name="Culley D."/>
            <person name="Daum C."/>
            <person name="Ezra D."/>
            <person name="Gonzalez J."/>
            <person name="Henrissat B."/>
            <person name="Kuo A."/>
            <person name="Liang C."/>
            <person name="Lipzen A."/>
            <person name="Lutzoni F."/>
            <person name="Magnuson J."/>
            <person name="Mondo S."/>
            <person name="Nolan M."/>
            <person name="Ohm R."/>
            <person name="Pangilinan J."/>
            <person name="Park H.-J."/>
            <person name="Ramirez L."/>
            <person name="Alfaro M."/>
            <person name="Sun H."/>
            <person name="Tritt A."/>
            <person name="Yoshinaga Y."/>
            <person name="Zwiers L.-H."/>
            <person name="Turgeon B."/>
            <person name="Goodwin S."/>
            <person name="Spatafora J."/>
            <person name="Crous P."/>
            <person name="Grigoriev I."/>
        </authorList>
    </citation>
    <scope>NUCLEOTIDE SEQUENCE</scope>
    <source>
        <strain evidence="1">CBS 690.94</strain>
    </source>
</reference>
<proteinExistence type="predicted"/>
<accession>A0A9P4U3U8</accession>